<reference evidence="2" key="1">
    <citation type="submission" date="2016-10" db="EMBL/GenBank/DDBJ databases">
        <authorList>
            <person name="Varghese N."/>
            <person name="Submissions S."/>
        </authorList>
    </citation>
    <scope>NUCLEOTIDE SEQUENCE [LARGE SCALE GENOMIC DNA]</scope>
    <source>
        <strain evidence="2">LMG 22563</strain>
    </source>
</reference>
<accession>A0A1I3PQW3</accession>
<dbReference type="STRING" id="289370.SAMN05216602_4382"/>
<proteinExistence type="predicted"/>
<organism evidence="1 2">
    <name type="scientific">Phytopseudomonas argentinensis</name>
    <dbReference type="NCBI Taxonomy" id="289370"/>
    <lineage>
        <taxon>Bacteria</taxon>
        <taxon>Pseudomonadati</taxon>
        <taxon>Pseudomonadota</taxon>
        <taxon>Gammaproteobacteria</taxon>
        <taxon>Pseudomonadales</taxon>
        <taxon>Pseudomonadaceae</taxon>
        <taxon>Phytopseudomonas</taxon>
    </lineage>
</organism>
<name>A0A1I3PQW3_9GAMM</name>
<evidence type="ECO:0000313" key="1">
    <source>
        <dbReference type="EMBL" id="SFJ23740.1"/>
    </source>
</evidence>
<dbReference type="EMBL" id="FORC01000006">
    <property type="protein sequence ID" value="SFJ23740.1"/>
    <property type="molecule type" value="Genomic_DNA"/>
</dbReference>
<dbReference type="AlphaFoldDB" id="A0A1I3PQW3"/>
<gene>
    <name evidence="1" type="ORF">SAMN05216602_4382</name>
</gene>
<dbReference type="Proteomes" id="UP000183018">
    <property type="component" value="Unassembled WGS sequence"/>
</dbReference>
<sequence>MDIQIRASQGLRGTCWQVCLGKHQVNFRSEEEARQFVVTLQARVQAPHPLPNEQRLAS</sequence>
<dbReference type="RefSeq" id="WP_167364720.1">
    <property type="nucleotide sequence ID" value="NZ_FORC01000006.1"/>
</dbReference>
<evidence type="ECO:0000313" key="2">
    <source>
        <dbReference type="Proteomes" id="UP000183018"/>
    </source>
</evidence>
<keyword evidence="2" id="KW-1185">Reference proteome</keyword>
<protein>
    <submittedName>
        <fullName evidence="1">Uncharacterized protein</fullName>
    </submittedName>
</protein>